<feature type="compositionally biased region" description="Polar residues" evidence="1">
    <location>
        <begin position="142"/>
        <end position="158"/>
    </location>
</feature>
<evidence type="ECO:0000313" key="3">
    <source>
        <dbReference type="Proteomes" id="UP001148786"/>
    </source>
</evidence>
<protein>
    <submittedName>
        <fullName evidence="2">Uncharacterized protein</fullName>
    </submittedName>
</protein>
<feature type="region of interest" description="Disordered" evidence="1">
    <location>
        <begin position="178"/>
        <end position="226"/>
    </location>
</feature>
<evidence type="ECO:0000256" key="1">
    <source>
        <dbReference type="SAM" id="MobiDB-lite"/>
    </source>
</evidence>
<keyword evidence="3" id="KW-1185">Reference proteome</keyword>
<proteinExistence type="predicted"/>
<sequence>MAYQAILFDNPAAPFGLVDPLYYPSIAAIYPTYSPPCQGSWHIPPTIPSIYPSHKATQRRPASGAQRTSKKIRSQTSGPYDRASSHRRQHITEHQRLSFPDERGKPFSRADRQPFATPAASHPGAQPGDLSAPPPGNPFGSWANQHGVSPPQSTLEEKTTNQILSSQWVESGASAALSPVHQNKQRGNPSTKPPQEAKAANRPAKRKPRRDDGFGRWGNPVPDELTFVQTDSHPQFRDRFMLFNGPTTTGAAETDGGKEKAKPIRVQWA</sequence>
<accession>A0A9W8JNU4</accession>
<feature type="region of interest" description="Disordered" evidence="1">
    <location>
        <begin position="50"/>
        <end position="158"/>
    </location>
</feature>
<feature type="compositionally biased region" description="Polar residues" evidence="1">
    <location>
        <begin position="180"/>
        <end position="190"/>
    </location>
</feature>
<gene>
    <name evidence="2" type="ORF">NLJ89_g11720</name>
</gene>
<organism evidence="2 3">
    <name type="scientific">Agrocybe chaxingu</name>
    <dbReference type="NCBI Taxonomy" id="84603"/>
    <lineage>
        <taxon>Eukaryota</taxon>
        <taxon>Fungi</taxon>
        <taxon>Dikarya</taxon>
        <taxon>Basidiomycota</taxon>
        <taxon>Agaricomycotina</taxon>
        <taxon>Agaricomycetes</taxon>
        <taxon>Agaricomycetidae</taxon>
        <taxon>Agaricales</taxon>
        <taxon>Agaricineae</taxon>
        <taxon>Strophariaceae</taxon>
        <taxon>Agrocybe</taxon>
    </lineage>
</organism>
<evidence type="ECO:0000313" key="2">
    <source>
        <dbReference type="EMBL" id="KAJ3487343.1"/>
    </source>
</evidence>
<feature type="region of interest" description="Disordered" evidence="1">
    <location>
        <begin position="240"/>
        <end position="269"/>
    </location>
</feature>
<dbReference type="EMBL" id="JANKHO010002952">
    <property type="protein sequence ID" value="KAJ3487343.1"/>
    <property type="molecule type" value="Genomic_DNA"/>
</dbReference>
<dbReference type="Proteomes" id="UP001148786">
    <property type="component" value="Unassembled WGS sequence"/>
</dbReference>
<name>A0A9W8JNU4_9AGAR</name>
<dbReference type="AlphaFoldDB" id="A0A9W8JNU4"/>
<feature type="compositionally biased region" description="Basic and acidic residues" evidence="1">
    <location>
        <begin position="90"/>
        <end position="112"/>
    </location>
</feature>
<reference evidence="2" key="1">
    <citation type="submission" date="2022-07" db="EMBL/GenBank/DDBJ databases">
        <title>Genome Sequence of Agrocybe chaxingu.</title>
        <authorList>
            <person name="Buettner E."/>
        </authorList>
    </citation>
    <scope>NUCLEOTIDE SEQUENCE</scope>
    <source>
        <strain evidence="2">MP-N11</strain>
    </source>
</reference>
<dbReference type="OrthoDB" id="10389353at2759"/>
<comment type="caution">
    <text evidence="2">The sequence shown here is derived from an EMBL/GenBank/DDBJ whole genome shotgun (WGS) entry which is preliminary data.</text>
</comment>